<evidence type="ECO:0000256" key="2">
    <source>
        <dbReference type="SAM" id="Phobius"/>
    </source>
</evidence>
<dbReference type="Pfam" id="PF04341">
    <property type="entry name" value="DUF485"/>
    <property type="match status" value="1"/>
</dbReference>
<gene>
    <name evidence="3" type="ORF">OHA22_02065</name>
</gene>
<evidence type="ECO:0000313" key="3">
    <source>
        <dbReference type="EMBL" id="WTT14381.1"/>
    </source>
</evidence>
<dbReference type="PANTHER" id="PTHR38441">
    <property type="entry name" value="INTEGRAL MEMBRANE PROTEIN-RELATED"/>
    <property type="match status" value="1"/>
</dbReference>
<feature type="transmembrane region" description="Helical" evidence="2">
    <location>
        <begin position="43"/>
        <end position="61"/>
    </location>
</feature>
<accession>A0AAU1ZPG0</accession>
<keyword evidence="2" id="KW-1133">Transmembrane helix</keyword>
<dbReference type="AlphaFoldDB" id="A0AAU1ZPG0"/>
<sequence>MSNYFTRPDEPPVYSPTYPDPRPERAIHGHPEFRSLRNDYRRFAAVSTALAVGGFLLYVLLSSFAPGIMNQPLAGHLTLGLALGLGQFVVMGVTAWRYVRRMRTRFDPVARRLRSQLEQQRRPGQQRPAEQSGPRPQSKREFRTW</sequence>
<name>A0AAU1ZPG0_9ACTN</name>
<feature type="transmembrane region" description="Helical" evidence="2">
    <location>
        <begin position="73"/>
        <end position="96"/>
    </location>
</feature>
<keyword evidence="2" id="KW-0472">Membrane</keyword>
<dbReference type="PANTHER" id="PTHR38441:SF1">
    <property type="entry name" value="MEMBRANE PROTEIN"/>
    <property type="match status" value="1"/>
</dbReference>
<dbReference type="InterPro" id="IPR007436">
    <property type="entry name" value="DUF485"/>
</dbReference>
<proteinExistence type="predicted"/>
<organism evidence="3">
    <name type="scientific">Streptomyces sp. NBC_00093</name>
    <dbReference type="NCBI Taxonomy" id="2975649"/>
    <lineage>
        <taxon>Bacteria</taxon>
        <taxon>Bacillati</taxon>
        <taxon>Actinomycetota</taxon>
        <taxon>Actinomycetes</taxon>
        <taxon>Kitasatosporales</taxon>
        <taxon>Streptomycetaceae</taxon>
        <taxon>Streptomyces</taxon>
    </lineage>
</organism>
<protein>
    <submittedName>
        <fullName evidence="3">DUF485 domain-containing protein</fullName>
    </submittedName>
</protein>
<evidence type="ECO:0000256" key="1">
    <source>
        <dbReference type="SAM" id="MobiDB-lite"/>
    </source>
</evidence>
<keyword evidence="2" id="KW-0812">Transmembrane</keyword>
<dbReference type="EMBL" id="CP108222">
    <property type="protein sequence ID" value="WTT14381.1"/>
    <property type="molecule type" value="Genomic_DNA"/>
</dbReference>
<reference evidence="3" key="1">
    <citation type="submission" date="2022-10" db="EMBL/GenBank/DDBJ databases">
        <title>The complete genomes of actinobacterial strains from the NBC collection.</title>
        <authorList>
            <person name="Joergensen T.S."/>
            <person name="Alvarez Arevalo M."/>
            <person name="Sterndorff E.B."/>
            <person name="Faurdal D."/>
            <person name="Vuksanovic O."/>
            <person name="Mourched A.-S."/>
            <person name="Charusanti P."/>
            <person name="Shaw S."/>
            <person name="Blin K."/>
            <person name="Weber T."/>
        </authorList>
    </citation>
    <scope>NUCLEOTIDE SEQUENCE</scope>
    <source>
        <strain evidence="3">NBC_00093</strain>
    </source>
</reference>
<feature type="region of interest" description="Disordered" evidence="1">
    <location>
        <begin position="116"/>
        <end position="145"/>
    </location>
</feature>